<reference evidence="3" key="1">
    <citation type="submission" date="2016-09" db="EMBL/GenBank/DDBJ databases">
        <authorList>
            <person name="Wan X."/>
            <person name="Hou S."/>
        </authorList>
    </citation>
    <scope>NUCLEOTIDE SEQUENCE [LARGE SCALE GENOMIC DNA]</scope>
    <source>
        <strain evidence="3">KH87</strain>
    </source>
</reference>
<dbReference type="OrthoDB" id="6799126at2"/>
<feature type="transmembrane region" description="Helical" evidence="1">
    <location>
        <begin position="230"/>
        <end position="247"/>
    </location>
</feature>
<dbReference type="InterPro" id="IPR016926">
    <property type="entry name" value="UCP029594"/>
</dbReference>
<evidence type="ECO:0000256" key="1">
    <source>
        <dbReference type="SAM" id="Phobius"/>
    </source>
</evidence>
<protein>
    <submittedName>
        <fullName evidence="2">1,4-alpha-glucan branching protein</fullName>
    </submittedName>
</protein>
<dbReference type="InterPro" id="IPR022604">
    <property type="entry name" value="DUF2955"/>
</dbReference>
<name>A0A1E7Q5E5_9GAMM</name>
<dbReference type="RefSeq" id="WP_070048970.1">
    <property type="nucleotide sequence ID" value="NZ_CBCSDO010000005.1"/>
</dbReference>
<feature type="transmembrane region" description="Helical" evidence="1">
    <location>
        <begin position="204"/>
        <end position="223"/>
    </location>
</feature>
<accession>A0A1E7Q5E5</accession>
<comment type="caution">
    <text evidence="2">The sequence shown here is derived from an EMBL/GenBank/DDBJ whole genome shotgun (WGS) entry which is preliminary data.</text>
</comment>
<sequence length="343" mass="37805">MLLRHSPLTANEFRQCLRIATGATLGFTICKLFDLQYGVFFTVFPMLLLGLVPVMNGHVMRQLLASAVLTGLEVGIIGGLFGRHPGLMLPIAFVLFLYRFAAMSKGNLFLFGATGVMSLSIMLHFASYPGTNINEIIFNNFWAAVCAGIIAFIMTAIWPDISPRQPTPPINKSPNRVRHETLLGASIATAAFILFQVLDLRDSLSAQATMLLLLFPMHWSGSLASARKRAIGTIFGVSFGMLVQLLLYDWYNLLILILPILWLGVMLFAHIHVKEASGSGVGFGAMATLGILFGQYLSPNHDFLYSALYRFSSTITAIIATLFLCYLVHRLLNRFQATRFGTS</sequence>
<gene>
    <name evidence="2" type="ORF">BI198_07375</name>
</gene>
<keyword evidence="1" id="KW-1133">Transmembrane helix</keyword>
<feature type="transmembrane region" description="Helical" evidence="1">
    <location>
        <begin position="309"/>
        <end position="329"/>
    </location>
</feature>
<feature type="transmembrane region" description="Helical" evidence="1">
    <location>
        <begin position="280"/>
        <end position="297"/>
    </location>
</feature>
<dbReference type="AlphaFoldDB" id="A0A1E7Q5E5"/>
<feature type="transmembrane region" description="Helical" evidence="1">
    <location>
        <begin position="109"/>
        <end position="129"/>
    </location>
</feature>
<dbReference type="Pfam" id="PF11168">
    <property type="entry name" value="DUF2955"/>
    <property type="match status" value="1"/>
</dbReference>
<evidence type="ECO:0000313" key="2">
    <source>
        <dbReference type="EMBL" id="OEY69404.1"/>
    </source>
</evidence>
<keyword evidence="1" id="KW-0812">Transmembrane</keyword>
<proteinExistence type="predicted"/>
<feature type="transmembrane region" description="Helical" evidence="1">
    <location>
        <begin position="253"/>
        <end position="273"/>
    </location>
</feature>
<feature type="transmembrane region" description="Helical" evidence="1">
    <location>
        <begin position="181"/>
        <end position="198"/>
    </location>
</feature>
<keyword evidence="3" id="KW-1185">Reference proteome</keyword>
<feature type="transmembrane region" description="Helical" evidence="1">
    <location>
        <begin position="35"/>
        <end position="56"/>
    </location>
</feature>
<keyword evidence="1" id="KW-0472">Membrane</keyword>
<evidence type="ECO:0000313" key="3">
    <source>
        <dbReference type="Proteomes" id="UP000242258"/>
    </source>
</evidence>
<dbReference type="STRING" id="1628148.BI198_07375"/>
<dbReference type="EMBL" id="MKEK01000001">
    <property type="protein sequence ID" value="OEY69404.1"/>
    <property type="molecule type" value="Genomic_DNA"/>
</dbReference>
<dbReference type="Proteomes" id="UP000242258">
    <property type="component" value="Unassembled WGS sequence"/>
</dbReference>
<organism evidence="2 3">
    <name type="scientific">Rheinheimera salexigens</name>
    <dbReference type="NCBI Taxonomy" id="1628148"/>
    <lineage>
        <taxon>Bacteria</taxon>
        <taxon>Pseudomonadati</taxon>
        <taxon>Pseudomonadota</taxon>
        <taxon>Gammaproteobacteria</taxon>
        <taxon>Chromatiales</taxon>
        <taxon>Chromatiaceae</taxon>
        <taxon>Rheinheimera</taxon>
    </lineage>
</organism>
<dbReference type="PIRSF" id="PIRSF029594">
    <property type="entry name" value="UCP029594"/>
    <property type="match status" value="1"/>
</dbReference>
<feature type="transmembrane region" description="Helical" evidence="1">
    <location>
        <begin position="141"/>
        <end position="161"/>
    </location>
</feature>